<evidence type="ECO:0000256" key="3">
    <source>
        <dbReference type="ARBA" id="ARBA00022723"/>
    </source>
</evidence>
<dbReference type="PANTHER" id="PTHR30389">
    <property type="entry name" value="FUMARATE HYDRATASE-RELATED"/>
    <property type="match status" value="1"/>
</dbReference>
<evidence type="ECO:0000259" key="7">
    <source>
        <dbReference type="Pfam" id="PF05681"/>
    </source>
</evidence>
<keyword evidence="3" id="KW-0479">Metal-binding</keyword>
<comment type="caution">
    <text evidence="8">The sequence shown here is derived from an EMBL/GenBank/DDBJ whole genome shotgun (WGS) entry which is preliminary data.</text>
</comment>
<dbReference type="GO" id="GO:0004333">
    <property type="term" value="F:fumarate hydratase activity"/>
    <property type="evidence" value="ECO:0007669"/>
    <property type="project" value="UniProtKB-EC"/>
</dbReference>
<keyword evidence="4" id="KW-0408">Iron</keyword>
<dbReference type="InterPro" id="IPR004646">
    <property type="entry name" value="Fe-S_hydro-lyase_TtdA-typ_cat"/>
</dbReference>
<evidence type="ECO:0000256" key="1">
    <source>
        <dbReference type="ARBA" id="ARBA00008876"/>
    </source>
</evidence>
<dbReference type="GO" id="GO:0046872">
    <property type="term" value="F:metal ion binding"/>
    <property type="evidence" value="ECO:0007669"/>
    <property type="project" value="UniProtKB-KW"/>
</dbReference>
<keyword evidence="6 8" id="KW-0456">Lyase</keyword>
<keyword evidence="2" id="KW-0004">4Fe-4S</keyword>
<feature type="non-terminal residue" evidence="8">
    <location>
        <position position="166"/>
    </location>
</feature>
<dbReference type="InterPro" id="IPR051208">
    <property type="entry name" value="Class-I_Fumarase/Tartrate_DH"/>
</dbReference>
<accession>A0A921MDG4</accession>
<evidence type="ECO:0000313" key="9">
    <source>
        <dbReference type="Proteomes" id="UP000784435"/>
    </source>
</evidence>
<gene>
    <name evidence="8" type="ORF">K8V08_03445</name>
</gene>
<evidence type="ECO:0000256" key="5">
    <source>
        <dbReference type="ARBA" id="ARBA00023014"/>
    </source>
</evidence>
<dbReference type="EC" id="4.2.1.2" evidence="8"/>
<feature type="domain" description="Fe-S hydro-lyase tartrate dehydratase alpha-type catalytic" evidence="7">
    <location>
        <begin position="54"/>
        <end position="166"/>
    </location>
</feature>
<organism evidence="8 9">
    <name type="scientific">Brevibacterium senegalense</name>
    <dbReference type="NCBI Taxonomy" id="1033736"/>
    <lineage>
        <taxon>Bacteria</taxon>
        <taxon>Bacillati</taxon>
        <taxon>Actinomycetota</taxon>
        <taxon>Actinomycetes</taxon>
        <taxon>Micrococcales</taxon>
        <taxon>Brevibacteriaceae</taxon>
        <taxon>Brevibacterium</taxon>
    </lineage>
</organism>
<evidence type="ECO:0000256" key="4">
    <source>
        <dbReference type="ARBA" id="ARBA00023004"/>
    </source>
</evidence>
<dbReference type="Proteomes" id="UP000784435">
    <property type="component" value="Unassembled WGS sequence"/>
</dbReference>
<keyword evidence="5" id="KW-0411">Iron-sulfur</keyword>
<evidence type="ECO:0000313" key="8">
    <source>
        <dbReference type="EMBL" id="HJG79446.1"/>
    </source>
</evidence>
<proteinExistence type="inferred from homology"/>
<protein>
    <submittedName>
        <fullName evidence="8">Fumarate hydratase</fullName>
        <ecNumber evidence="8">4.2.1.2</ecNumber>
    </submittedName>
</protein>
<sequence>MSTAPHAYSPILPTGRSTVPMRRLEIDGVTTTTAEVGGTTREFLTIEPHVFTALAREAFQEISHFLRSDHLASLRGILDDPEASANDRYVALDLLKNAVVSAGEVLPMCQDTGTAIITAKRGADVLTDGCDAEHLSAGVRAVYEELNLRYSQLAPLSLFEETNTGT</sequence>
<evidence type="ECO:0000256" key="6">
    <source>
        <dbReference type="ARBA" id="ARBA00023239"/>
    </source>
</evidence>
<dbReference type="AlphaFoldDB" id="A0A921MDG4"/>
<name>A0A921MDG4_9MICO</name>
<evidence type="ECO:0000256" key="2">
    <source>
        <dbReference type="ARBA" id="ARBA00022485"/>
    </source>
</evidence>
<dbReference type="EMBL" id="DYUK01000077">
    <property type="protein sequence ID" value="HJG79446.1"/>
    <property type="molecule type" value="Genomic_DNA"/>
</dbReference>
<reference evidence="8" key="1">
    <citation type="journal article" date="2021" name="PeerJ">
        <title>Extensive microbial diversity within the chicken gut microbiome revealed by metagenomics and culture.</title>
        <authorList>
            <person name="Gilroy R."/>
            <person name="Ravi A."/>
            <person name="Getino M."/>
            <person name="Pursley I."/>
            <person name="Horton D.L."/>
            <person name="Alikhan N.F."/>
            <person name="Baker D."/>
            <person name="Gharbi K."/>
            <person name="Hall N."/>
            <person name="Watson M."/>
            <person name="Adriaenssens E.M."/>
            <person name="Foster-Nyarko E."/>
            <person name="Jarju S."/>
            <person name="Secka A."/>
            <person name="Antonio M."/>
            <person name="Oren A."/>
            <person name="Chaudhuri R.R."/>
            <person name="La Ragione R."/>
            <person name="Hildebrand F."/>
            <person name="Pallen M.J."/>
        </authorList>
    </citation>
    <scope>NUCLEOTIDE SEQUENCE</scope>
    <source>
        <strain evidence="8">ChiGjej5B5-7349</strain>
    </source>
</reference>
<comment type="similarity">
    <text evidence="1">Belongs to the class-I fumarase family.</text>
</comment>
<dbReference type="GO" id="GO:0051539">
    <property type="term" value="F:4 iron, 4 sulfur cluster binding"/>
    <property type="evidence" value="ECO:0007669"/>
    <property type="project" value="UniProtKB-KW"/>
</dbReference>
<reference evidence="8" key="2">
    <citation type="submission" date="2021-09" db="EMBL/GenBank/DDBJ databases">
        <authorList>
            <person name="Gilroy R."/>
        </authorList>
    </citation>
    <scope>NUCLEOTIDE SEQUENCE</scope>
    <source>
        <strain evidence="8">ChiGjej5B5-7349</strain>
    </source>
</reference>
<dbReference type="Pfam" id="PF05681">
    <property type="entry name" value="Fumerase"/>
    <property type="match status" value="1"/>
</dbReference>
<dbReference type="PANTHER" id="PTHR30389:SF0">
    <property type="entry name" value="FUMARATE HYDRATASE CLASS I, AEROBIC"/>
    <property type="match status" value="1"/>
</dbReference>